<keyword evidence="4 13" id="KW-0934">Plastid</keyword>
<dbReference type="InterPro" id="IPR001063">
    <property type="entry name" value="Ribosomal_uL22"/>
</dbReference>
<evidence type="ECO:0000256" key="10">
    <source>
        <dbReference type="HAMAP-Rule" id="MF_01331"/>
    </source>
</evidence>
<dbReference type="PROSITE" id="PS00464">
    <property type="entry name" value="RIBOSOMAL_L22"/>
    <property type="match status" value="1"/>
</dbReference>
<keyword evidence="8 10" id="KW-0687">Ribonucleoprotein</keyword>
<dbReference type="Gene3D" id="3.90.470.10">
    <property type="entry name" value="Ribosomal protein L22/L17"/>
    <property type="match status" value="1"/>
</dbReference>
<dbReference type="AlphaFoldDB" id="A0A8K1JVV6"/>
<comment type="similarity">
    <text evidence="3 10 11">Belongs to the universal ribosomal protein uL22 family.</text>
</comment>
<evidence type="ECO:0000256" key="11">
    <source>
        <dbReference type="RuleBase" id="RU004005"/>
    </source>
</evidence>
<geneLocation type="chloroplast" evidence="13"/>
<dbReference type="PANTHER" id="PTHR13501">
    <property type="entry name" value="CHLOROPLAST 50S RIBOSOMAL PROTEIN L22-RELATED"/>
    <property type="match status" value="1"/>
</dbReference>
<comment type="function">
    <text evidence="2 10 12">This protein binds specifically to 23S rRNA.</text>
</comment>
<evidence type="ECO:0000256" key="2">
    <source>
        <dbReference type="ARBA" id="ARBA00003611"/>
    </source>
</evidence>
<accession>A0A8K1JVV6</accession>
<keyword evidence="5 10" id="KW-0699">rRNA-binding</keyword>
<dbReference type="NCBIfam" id="TIGR01044">
    <property type="entry name" value="rplV_bact"/>
    <property type="match status" value="1"/>
</dbReference>
<dbReference type="CDD" id="cd00336">
    <property type="entry name" value="Ribosomal_L22"/>
    <property type="match status" value="1"/>
</dbReference>
<keyword evidence="13" id="KW-0150">Chloroplast</keyword>
<dbReference type="EMBL" id="MZ424306">
    <property type="protein sequence ID" value="UCU57527.1"/>
    <property type="molecule type" value="Genomic_DNA"/>
</dbReference>
<dbReference type="HAMAP" id="MF_01331_B">
    <property type="entry name" value="Ribosomal_uL22_B"/>
    <property type="match status" value="1"/>
</dbReference>
<name>A0A8K1JVV6_9ROSI</name>
<reference evidence="13" key="1">
    <citation type="submission" date="2021-06" db="EMBL/GenBank/DDBJ databases">
        <title>Complete plastid genome sequence of Hypericum ascyron provides new insights into dynamics and evolution within the family Hypericaceae.</title>
        <authorList>
            <person name="Sivagami J.C."/>
            <person name="Park S."/>
            <person name="Park S."/>
        </authorList>
    </citation>
    <scope>NUCLEOTIDE SEQUENCE</scope>
</reference>
<dbReference type="InterPro" id="IPR036394">
    <property type="entry name" value="Ribosomal_uL22_sf"/>
</dbReference>
<evidence type="ECO:0000313" key="13">
    <source>
        <dbReference type="EMBL" id="UCU57527.1"/>
    </source>
</evidence>
<comment type="subunit">
    <text evidence="10">Part of the 50S ribosomal subunit.</text>
</comment>
<dbReference type="GO" id="GO:0019843">
    <property type="term" value="F:rRNA binding"/>
    <property type="evidence" value="ECO:0007669"/>
    <property type="project" value="UniProtKB-UniRule"/>
</dbReference>
<dbReference type="GO" id="GO:0009507">
    <property type="term" value="C:chloroplast"/>
    <property type="evidence" value="ECO:0007669"/>
    <property type="project" value="UniProtKB-SubCell"/>
</dbReference>
<comment type="subcellular location">
    <subcellularLocation>
        <location evidence="10 12">Plastid</location>
        <location evidence="10 12">Chloroplast</location>
    </subcellularLocation>
</comment>
<keyword evidence="7 10" id="KW-0689">Ribosomal protein</keyword>
<dbReference type="PANTHER" id="PTHR13501:SF10">
    <property type="entry name" value="LARGE RIBOSOMAL SUBUNIT PROTEIN UL22M"/>
    <property type="match status" value="1"/>
</dbReference>
<evidence type="ECO:0000256" key="3">
    <source>
        <dbReference type="ARBA" id="ARBA00009451"/>
    </source>
</evidence>
<proteinExistence type="inferred from homology"/>
<sequence length="135" mass="15746">MIKKKKNLAEVYALRQHIHMSSHKARRVIDQIRGRSYEETLMILKFMPYQATYPILKLISSAATNASQNRGFNKANLVISQAKVNQGTTGKKRRPRARGRNCLIKKQTCHITIVLKDKSFYQEEKDFSIYKNRTF</sequence>
<evidence type="ECO:0000256" key="1">
    <source>
        <dbReference type="ARBA" id="ARBA00003478"/>
    </source>
</evidence>
<protein>
    <recommendedName>
        <fullName evidence="9 10">Large ribosomal subunit protein uL22c</fullName>
    </recommendedName>
</protein>
<evidence type="ECO:0000256" key="9">
    <source>
        <dbReference type="ARBA" id="ARBA00035285"/>
    </source>
</evidence>
<gene>
    <name evidence="10 13" type="primary">rpl22</name>
</gene>
<dbReference type="InterPro" id="IPR018260">
    <property type="entry name" value="Ribosomal_uL22_CS"/>
</dbReference>
<evidence type="ECO:0000256" key="4">
    <source>
        <dbReference type="ARBA" id="ARBA00022640"/>
    </source>
</evidence>
<evidence type="ECO:0000256" key="12">
    <source>
        <dbReference type="RuleBase" id="RU004009"/>
    </source>
</evidence>
<comment type="function">
    <text evidence="1 10 12">The globular domain of the protein is located near the polypeptide exit tunnel on the outside of the subunit, while an extended beta-hairpin is found that lines the wall of the exit tunnel in the center of the 70S ribosome.</text>
</comment>
<evidence type="ECO:0000256" key="8">
    <source>
        <dbReference type="ARBA" id="ARBA00023274"/>
    </source>
</evidence>
<dbReference type="SUPFAM" id="SSF54843">
    <property type="entry name" value="Ribosomal protein L22"/>
    <property type="match status" value="1"/>
</dbReference>
<dbReference type="InterPro" id="IPR047867">
    <property type="entry name" value="Ribosomal_uL22_bac/org-type"/>
</dbReference>
<dbReference type="GO" id="GO:0003735">
    <property type="term" value="F:structural constituent of ribosome"/>
    <property type="evidence" value="ECO:0007669"/>
    <property type="project" value="InterPro"/>
</dbReference>
<evidence type="ECO:0000256" key="5">
    <source>
        <dbReference type="ARBA" id="ARBA00022730"/>
    </source>
</evidence>
<evidence type="ECO:0000256" key="6">
    <source>
        <dbReference type="ARBA" id="ARBA00022884"/>
    </source>
</evidence>
<dbReference type="InterPro" id="IPR005727">
    <property type="entry name" value="Ribosomal_uL22_bac/chlpt-type"/>
</dbReference>
<dbReference type="GO" id="GO:0006412">
    <property type="term" value="P:translation"/>
    <property type="evidence" value="ECO:0007669"/>
    <property type="project" value="UniProtKB-UniRule"/>
</dbReference>
<keyword evidence="6 10" id="KW-0694">RNA-binding</keyword>
<dbReference type="Pfam" id="PF00237">
    <property type="entry name" value="Ribosomal_L22"/>
    <property type="match status" value="1"/>
</dbReference>
<dbReference type="GO" id="GO:0015934">
    <property type="term" value="C:large ribosomal subunit"/>
    <property type="evidence" value="ECO:0007669"/>
    <property type="project" value="InterPro"/>
</dbReference>
<evidence type="ECO:0000256" key="7">
    <source>
        <dbReference type="ARBA" id="ARBA00022980"/>
    </source>
</evidence>
<organism evidence="13">
    <name type="scientific">Hypericum ascyron</name>
    <dbReference type="NCBI Taxonomy" id="210378"/>
    <lineage>
        <taxon>Eukaryota</taxon>
        <taxon>Viridiplantae</taxon>
        <taxon>Streptophyta</taxon>
        <taxon>Embryophyta</taxon>
        <taxon>Tracheophyta</taxon>
        <taxon>Spermatophyta</taxon>
        <taxon>Magnoliopsida</taxon>
        <taxon>eudicotyledons</taxon>
        <taxon>Gunneridae</taxon>
        <taxon>Pentapetalae</taxon>
        <taxon>rosids</taxon>
        <taxon>fabids</taxon>
        <taxon>Malpighiales</taxon>
        <taxon>Hypericaceae</taxon>
        <taxon>Hypericeae</taxon>
        <taxon>Hypericum</taxon>
    </lineage>
</organism>